<gene>
    <name evidence="1" type="ORF">H6G14_32600</name>
</gene>
<comment type="caution">
    <text evidence="1">The sequence shown here is derived from an EMBL/GenBank/DDBJ whole genome shotgun (WGS) entry which is preliminary data.</text>
</comment>
<name>A0ABR8BPV9_9NOSO</name>
<accession>A0ABR8BPV9</accession>
<sequence>MKNINFRDIVRANLTSNLTEEFLFDFLKLDGNKAALNLTIPAQDDLVRYEALIRITNAAPNSNLLVLSGSKDASLQVMQSFLEQHLEVKAENYSLTYNPSKKNITIYFEGYQTKSWITRQYNYTWILAKPQSNILANISYVPSQVTVILAGDQEPEQLTKFNIRQEQTLVYKGQGNLKSYRSRNNSI</sequence>
<proteinExistence type="predicted"/>
<dbReference type="EMBL" id="JACJQL010000152">
    <property type="protein sequence ID" value="MBD2255901.1"/>
    <property type="molecule type" value="Genomic_DNA"/>
</dbReference>
<protein>
    <submittedName>
        <fullName evidence="1">Uncharacterized protein</fullName>
    </submittedName>
</protein>
<organism evidence="1 2">
    <name type="scientific">Nostoc parmelioides FACHB-3921</name>
    <dbReference type="NCBI Taxonomy" id="2692909"/>
    <lineage>
        <taxon>Bacteria</taxon>
        <taxon>Bacillati</taxon>
        <taxon>Cyanobacteriota</taxon>
        <taxon>Cyanophyceae</taxon>
        <taxon>Nostocales</taxon>
        <taxon>Nostocaceae</taxon>
        <taxon>Nostoc</taxon>
    </lineage>
</organism>
<reference evidence="1 2" key="1">
    <citation type="journal article" date="2020" name="ISME J.">
        <title>Comparative genomics reveals insights into cyanobacterial evolution and habitat adaptation.</title>
        <authorList>
            <person name="Chen M.Y."/>
            <person name="Teng W.K."/>
            <person name="Zhao L."/>
            <person name="Hu C.X."/>
            <person name="Zhou Y.K."/>
            <person name="Han B.P."/>
            <person name="Song L.R."/>
            <person name="Shu W.S."/>
        </authorList>
    </citation>
    <scope>NUCLEOTIDE SEQUENCE [LARGE SCALE GENOMIC DNA]</scope>
    <source>
        <strain evidence="1 2">FACHB-3921</strain>
    </source>
</reference>
<dbReference type="RefSeq" id="WP_190573159.1">
    <property type="nucleotide sequence ID" value="NZ_JACJQL010000152.1"/>
</dbReference>
<dbReference type="Proteomes" id="UP000621307">
    <property type="component" value="Unassembled WGS sequence"/>
</dbReference>
<keyword evidence="2" id="KW-1185">Reference proteome</keyword>
<evidence type="ECO:0000313" key="1">
    <source>
        <dbReference type="EMBL" id="MBD2255901.1"/>
    </source>
</evidence>
<evidence type="ECO:0000313" key="2">
    <source>
        <dbReference type="Proteomes" id="UP000621307"/>
    </source>
</evidence>